<gene>
    <name evidence="4" type="ORF">BCR35DRAFT_259961</name>
</gene>
<organism evidence="4 5">
    <name type="scientific">Leucosporidium creatinivorum</name>
    <dbReference type="NCBI Taxonomy" id="106004"/>
    <lineage>
        <taxon>Eukaryota</taxon>
        <taxon>Fungi</taxon>
        <taxon>Dikarya</taxon>
        <taxon>Basidiomycota</taxon>
        <taxon>Pucciniomycotina</taxon>
        <taxon>Microbotryomycetes</taxon>
        <taxon>Leucosporidiales</taxon>
        <taxon>Leucosporidium</taxon>
    </lineage>
</organism>
<dbReference type="Proteomes" id="UP000193467">
    <property type="component" value="Unassembled WGS sequence"/>
</dbReference>
<dbReference type="PANTHER" id="PTHR10963:SF55">
    <property type="entry name" value="GLYCOSIDE HYDROLASE FAMILY 16 PROTEIN"/>
    <property type="match status" value="1"/>
</dbReference>
<dbReference type="GO" id="GO:0030246">
    <property type="term" value="F:carbohydrate binding"/>
    <property type="evidence" value="ECO:0007669"/>
    <property type="project" value="UniProtKB-KW"/>
</dbReference>
<reference evidence="4 5" key="1">
    <citation type="submission" date="2016-07" db="EMBL/GenBank/DDBJ databases">
        <title>Pervasive Adenine N6-methylation of Active Genes in Fungi.</title>
        <authorList>
            <consortium name="DOE Joint Genome Institute"/>
            <person name="Mondo S.J."/>
            <person name="Dannebaum R.O."/>
            <person name="Kuo R.C."/>
            <person name="Labutti K."/>
            <person name="Haridas S."/>
            <person name="Kuo A."/>
            <person name="Salamov A."/>
            <person name="Ahrendt S.R."/>
            <person name="Lipzen A."/>
            <person name="Sullivan W."/>
            <person name="Andreopoulos W.B."/>
            <person name="Clum A."/>
            <person name="Lindquist E."/>
            <person name="Daum C."/>
            <person name="Ramamoorthy G.K."/>
            <person name="Gryganskyi A."/>
            <person name="Culley D."/>
            <person name="Magnuson J.K."/>
            <person name="James T.Y."/>
            <person name="O'Malley M.A."/>
            <person name="Stajich J.E."/>
            <person name="Spatafora J.W."/>
            <person name="Visel A."/>
            <person name="Grigoriev I.V."/>
        </authorList>
    </citation>
    <scope>NUCLEOTIDE SEQUENCE [LARGE SCALE GENOMIC DNA]</scope>
    <source>
        <strain evidence="4 5">62-1032</strain>
    </source>
</reference>
<keyword evidence="2" id="KW-0812">Transmembrane</keyword>
<keyword evidence="2" id="KW-1133">Transmembrane helix</keyword>
<sequence length="439" mass="49171">MPPFPGTTNTFTLTSSPSQTSALLRRRLPAFRSRRVSPEDFKDAVPWHETAEGKRGLRWSYWIFLGCMTLGLLGTAALFVTTWMKLPNHKYCLVLNEQFDSLDTSIWRHEVSVGGFGNEEFEWTTSSSSNSFVEDGRLYIVPTLTSDDIGVDAVTNGYVVNLTRDGTCTGTTTKDCVIFSNNTVGNISVIPPIQSARLTTQLSKSIRFGRVEVKAKMATGDWIWPAIWMMPRDSVYGTWPASGEIDIVESKGNLPTSRADDNVNAVRSSLHWGPGQGLDRYWLTTDVIRMTRNYFNSRDTVYGLEWDSKGLYTWKDSRARSVLKTTFNKPFRSRGSFGVATAAGATYSNPWTNANYTDAAPFDQEFYLILNVAVGGTNGYFEDSSGKPWGNDGDHPAADFLAQKQLWYPTWPTDPKERGMSIDYVKMWRIAEPGEVCEA</sequence>
<accession>A0A1Y2G5K3</accession>
<dbReference type="InterPro" id="IPR000757">
    <property type="entry name" value="Beta-glucanase-like"/>
</dbReference>
<dbReference type="GO" id="GO:0005975">
    <property type="term" value="P:carbohydrate metabolic process"/>
    <property type="evidence" value="ECO:0007669"/>
    <property type="project" value="InterPro"/>
</dbReference>
<dbReference type="OrthoDB" id="4781at2759"/>
<dbReference type="InterPro" id="IPR050546">
    <property type="entry name" value="Glycosyl_Hydrlase_16"/>
</dbReference>
<dbReference type="GO" id="GO:0004553">
    <property type="term" value="F:hydrolase activity, hydrolyzing O-glycosyl compounds"/>
    <property type="evidence" value="ECO:0007669"/>
    <property type="project" value="InterPro"/>
</dbReference>
<evidence type="ECO:0000313" key="4">
    <source>
        <dbReference type="EMBL" id="ORY92780.1"/>
    </source>
</evidence>
<dbReference type="AlphaFoldDB" id="A0A1Y2G5K3"/>
<dbReference type="EMBL" id="MCGR01000001">
    <property type="protein sequence ID" value="ORY92780.1"/>
    <property type="molecule type" value="Genomic_DNA"/>
</dbReference>
<evidence type="ECO:0000313" key="5">
    <source>
        <dbReference type="Proteomes" id="UP000193467"/>
    </source>
</evidence>
<evidence type="ECO:0000256" key="2">
    <source>
        <dbReference type="SAM" id="Phobius"/>
    </source>
</evidence>
<keyword evidence="5" id="KW-1185">Reference proteome</keyword>
<evidence type="ECO:0000256" key="1">
    <source>
        <dbReference type="ARBA" id="ARBA00006865"/>
    </source>
</evidence>
<comment type="caution">
    <text evidence="4">The sequence shown here is derived from an EMBL/GenBank/DDBJ whole genome shotgun (WGS) entry which is preliminary data.</text>
</comment>
<keyword evidence="2" id="KW-0472">Membrane</keyword>
<evidence type="ECO:0000259" key="3">
    <source>
        <dbReference type="PROSITE" id="PS51762"/>
    </source>
</evidence>
<protein>
    <submittedName>
        <fullName evidence="4">Concanavalin A-like lectin/glucanase domain-containing protein</fullName>
    </submittedName>
</protein>
<dbReference type="SUPFAM" id="SSF49899">
    <property type="entry name" value="Concanavalin A-like lectins/glucanases"/>
    <property type="match status" value="1"/>
</dbReference>
<feature type="domain" description="GH16" evidence="3">
    <location>
        <begin position="81"/>
        <end position="433"/>
    </location>
</feature>
<proteinExistence type="inferred from homology"/>
<dbReference type="Pfam" id="PF00722">
    <property type="entry name" value="Glyco_hydro_16"/>
    <property type="match status" value="1"/>
</dbReference>
<dbReference type="InParanoid" id="A0A1Y2G5K3"/>
<keyword evidence="4" id="KW-0430">Lectin</keyword>
<dbReference type="InterPro" id="IPR013320">
    <property type="entry name" value="ConA-like_dom_sf"/>
</dbReference>
<dbReference type="Gene3D" id="2.60.120.200">
    <property type="match status" value="1"/>
</dbReference>
<feature type="transmembrane region" description="Helical" evidence="2">
    <location>
        <begin position="59"/>
        <end position="80"/>
    </location>
</feature>
<comment type="similarity">
    <text evidence="1">Belongs to the glycosyl hydrolase 16 family.</text>
</comment>
<dbReference type="PANTHER" id="PTHR10963">
    <property type="entry name" value="GLYCOSYL HYDROLASE-RELATED"/>
    <property type="match status" value="1"/>
</dbReference>
<dbReference type="PROSITE" id="PS51762">
    <property type="entry name" value="GH16_2"/>
    <property type="match status" value="1"/>
</dbReference>
<name>A0A1Y2G5K3_9BASI</name>
<dbReference type="STRING" id="106004.A0A1Y2G5K3"/>